<keyword evidence="3 6" id="KW-0378">Hydrolase</keyword>
<dbReference type="InterPro" id="IPR003180">
    <property type="entry name" value="MPG"/>
</dbReference>
<dbReference type="SUPFAM" id="SSF50486">
    <property type="entry name" value="FMT C-terminal domain-like"/>
    <property type="match status" value="1"/>
</dbReference>
<dbReference type="CDD" id="cd00540">
    <property type="entry name" value="AAG"/>
    <property type="match status" value="1"/>
</dbReference>
<organism evidence="6">
    <name type="scientific">bioreactor metagenome</name>
    <dbReference type="NCBI Taxonomy" id="1076179"/>
    <lineage>
        <taxon>unclassified sequences</taxon>
        <taxon>metagenomes</taxon>
        <taxon>ecological metagenomes</taxon>
    </lineage>
</organism>
<dbReference type="Gene3D" id="3.10.300.10">
    <property type="entry name" value="Methylpurine-DNA glycosylase (MPG)"/>
    <property type="match status" value="2"/>
</dbReference>
<feature type="transmembrane region" description="Helical" evidence="5">
    <location>
        <begin position="65"/>
        <end position="85"/>
    </location>
</feature>
<dbReference type="NCBIfam" id="TIGR00567">
    <property type="entry name" value="3mg"/>
    <property type="match status" value="1"/>
</dbReference>
<evidence type="ECO:0000256" key="5">
    <source>
        <dbReference type="SAM" id="Phobius"/>
    </source>
</evidence>
<proteinExistence type="inferred from homology"/>
<dbReference type="PANTHER" id="PTHR10429:SF0">
    <property type="entry name" value="DNA-3-METHYLADENINE GLYCOSYLASE"/>
    <property type="match status" value="1"/>
</dbReference>
<protein>
    <submittedName>
        <fullName evidence="6">Putative 3-methyladenine DNA glycosylase</fullName>
        <ecNumber evidence="6">3.2.2.-</ecNumber>
    </submittedName>
</protein>
<evidence type="ECO:0000256" key="2">
    <source>
        <dbReference type="ARBA" id="ARBA00022763"/>
    </source>
</evidence>
<dbReference type="EMBL" id="VSSQ01001050">
    <property type="protein sequence ID" value="MPM04575.1"/>
    <property type="molecule type" value="Genomic_DNA"/>
</dbReference>
<comment type="similarity">
    <text evidence="1">Belongs to the DNA glycosylase MPG family.</text>
</comment>
<evidence type="ECO:0000313" key="6">
    <source>
        <dbReference type="EMBL" id="MPM04575.1"/>
    </source>
</evidence>
<keyword evidence="2" id="KW-0227">DNA damage</keyword>
<dbReference type="InterPro" id="IPR036995">
    <property type="entry name" value="MPG_sf"/>
</dbReference>
<evidence type="ECO:0000256" key="1">
    <source>
        <dbReference type="ARBA" id="ARBA00009232"/>
    </source>
</evidence>
<comment type="caution">
    <text evidence="6">The sequence shown here is derived from an EMBL/GenBank/DDBJ whole genome shotgun (WGS) entry which is preliminary data.</text>
</comment>
<evidence type="ECO:0000256" key="3">
    <source>
        <dbReference type="ARBA" id="ARBA00022801"/>
    </source>
</evidence>
<dbReference type="GO" id="GO:0006284">
    <property type="term" value="P:base-excision repair"/>
    <property type="evidence" value="ECO:0007669"/>
    <property type="project" value="InterPro"/>
</dbReference>
<keyword evidence="6" id="KW-0326">Glycosidase</keyword>
<dbReference type="HAMAP" id="MF_00527">
    <property type="entry name" value="3MGH"/>
    <property type="match status" value="1"/>
</dbReference>
<keyword evidence="4" id="KW-0234">DNA repair</keyword>
<dbReference type="EC" id="3.2.2.-" evidence="6"/>
<dbReference type="AlphaFoldDB" id="A0A644WL15"/>
<gene>
    <name evidence="6" type="ORF">SDC9_50853</name>
</gene>
<name>A0A644WL15_9ZZZZ</name>
<dbReference type="Pfam" id="PF02245">
    <property type="entry name" value="Pur_DNA_glyco"/>
    <property type="match status" value="2"/>
</dbReference>
<sequence>MKRLTKDFFRQDAVTLAQKLLGKTLVRAWSDGTFSRFIITETEAYMGETDLACHASKGRTPRTEIMYAEGGVLYVYIIYGMYWMLNIVSGDKNKPEAVLIRALSGTNGPGRVGRALQLDKSFYGECLTGSNRLWLEDAPDVTSYFSAPRIGIDYAGEYWKNIPWRFTLNTNQASPPPNPIGTGGNM</sequence>
<reference evidence="6" key="1">
    <citation type="submission" date="2019-08" db="EMBL/GenBank/DDBJ databases">
        <authorList>
            <person name="Kucharzyk K."/>
            <person name="Murdoch R.W."/>
            <person name="Higgins S."/>
            <person name="Loffler F."/>
        </authorList>
    </citation>
    <scope>NUCLEOTIDE SEQUENCE</scope>
</reference>
<dbReference type="PANTHER" id="PTHR10429">
    <property type="entry name" value="DNA-3-METHYLADENINE GLYCOSYLASE"/>
    <property type="match status" value="1"/>
</dbReference>
<keyword evidence="5" id="KW-1133">Transmembrane helix</keyword>
<keyword evidence="5" id="KW-0472">Membrane</keyword>
<evidence type="ECO:0000256" key="4">
    <source>
        <dbReference type="ARBA" id="ARBA00023204"/>
    </source>
</evidence>
<dbReference type="GO" id="GO:0003905">
    <property type="term" value="F:alkylbase DNA N-glycosylase activity"/>
    <property type="evidence" value="ECO:0007669"/>
    <property type="project" value="InterPro"/>
</dbReference>
<accession>A0A644WL15</accession>
<dbReference type="GO" id="GO:0003677">
    <property type="term" value="F:DNA binding"/>
    <property type="evidence" value="ECO:0007669"/>
    <property type="project" value="InterPro"/>
</dbReference>
<dbReference type="InterPro" id="IPR011034">
    <property type="entry name" value="Formyl_transferase-like_C_sf"/>
</dbReference>
<keyword evidence="5" id="KW-0812">Transmembrane</keyword>